<reference evidence="6" key="1">
    <citation type="submission" date="2020-05" db="EMBL/GenBank/DDBJ databases">
        <authorList>
            <person name="Chiriac C."/>
            <person name="Salcher M."/>
            <person name="Ghai R."/>
            <person name="Kavagutti S V."/>
        </authorList>
    </citation>
    <scope>NUCLEOTIDE SEQUENCE</scope>
</reference>
<sequence length="474" mass="51719">MANTASPIATRTRRSSRSIRDEVTHPIVDIDGHVIEHVPSLLPHLRESLGADLFTRYRAGEFQGLFVPPSGGTDDRRPSRAPNNGWWGVPTQNTLDRATAMIPGLLHERMDELGIDVTVLYPTLGFGIAGVDLDDLRLGLCTGFNDYFATAYGPYEDRLRLSGVVPMHTPDEALAELDHLHAIGLRVAAFPHGVVRAIESPVREAAACRWPGQTHWLDTFGLDSAYDYDPVWQRCIDLGIAVTFHGGLLMDSLHARSVSNFVANHLGLHASMMSGLARSLLFGGVLHRFPTLRVGLLESGVAWGATMACDLVEHWERRSLEGIGATDPSALDVDSLRDLLDKFGMPSDGVENLATPTGPPLYERDEFRLTGATDAEDLVAQFAEGFVFGAESDDRSVVTAFSSFLPYGAKLGAAFSSDMGHWDVDGLDRVVASAWKQVERGLLDEGQFEAFMWTNPHRLLTANDPNFFAGTPAA</sequence>
<feature type="region of interest" description="Disordered" evidence="2">
    <location>
        <begin position="68"/>
        <end position="88"/>
    </location>
</feature>
<proteinExistence type="predicted"/>
<dbReference type="EMBL" id="CAEZYR010000136">
    <property type="protein sequence ID" value="CAB4765314.1"/>
    <property type="molecule type" value="Genomic_DNA"/>
</dbReference>
<dbReference type="GO" id="GO:0019748">
    <property type="term" value="P:secondary metabolic process"/>
    <property type="evidence" value="ECO:0007669"/>
    <property type="project" value="TreeGrafter"/>
</dbReference>
<dbReference type="InterPro" id="IPR032466">
    <property type="entry name" value="Metal_Hydrolase"/>
</dbReference>
<dbReference type="InterPro" id="IPR032465">
    <property type="entry name" value="ACMSD"/>
</dbReference>
<dbReference type="Gene3D" id="3.20.20.140">
    <property type="entry name" value="Metal-dependent hydrolases"/>
    <property type="match status" value="1"/>
</dbReference>
<dbReference type="EMBL" id="CAFBMH010000054">
    <property type="protein sequence ID" value="CAB4911729.1"/>
    <property type="molecule type" value="Genomic_DNA"/>
</dbReference>
<evidence type="ECO:0000256" key="2">
    <source>
        <dbReference type="SAM" id="MobiDB-lite"/>
    </source>
</evidence>
<dbReference type="GO" id="GO:0016831">
    <property type="term" value="F:carboxy-lyase activity"/>
    <property type="evidence" value="ECO:0007669"/>
    <property type="project" value="InterPro"/>
</dbReference>
<feature type="domain" description="Amidohydrolase-related" evidence="3">
    <location>
        <begin position="137"/>
        <end position="316"/>
    </location>
</feature>
<organism evidence="6">
    <name type="scientific">freshwater metagenome</name>
    <dbReference type="NCBI Taxonomy" id="449393"/>
    <lineage>
        <taxon>unclassified sequences</taxon>
        <taxon>metagenomes</taxon>
        <taxon>ecological metagenomes</taxon>
    </lineage>
</organism>
<feature type="region of interest" description="Disordered" evidence="2">
    <location>
        <begin position="1"/>
        <end position="20"/>
    </location>
</feature>
<evidence type="ECO:0000313" key="4">
    <source>
        <dbReference type="EMBL" id="CAB4765314.1"/>
    </source>
</evidence>
<dbReference type="AlphaFoldDB" id="A0A6J7H7N6"/>
<name>A0A6J7H7N6_9ZZZZ</name>
<dbReference type="SUPFAM" id="SSF51556">
    <property type="entry name" value="Metallo-dependent hydrolases"/>
    <property type="match status" value="1"/>
</dbReference>
<evidence type="ECO:0000256" key="1">
    <source>
        <dbReference type="ARBA" id="ARBA00023239"/>
    </source>
</evidence>
<keyword evidence="1" id="KW-0456">Lyase</keyword>
<evidence type="ECO:0000259" key="3">
    <source>
        <dbReference type="Pfam" id="PF04909"/>
    </source>
</evidence>
<gene>
    <name evidence="4" type="ORF">UFOPK2754_02722</name>
    <name evidence="5" type="ORF">UFOPK3139_01453</name>
    <name evidence="6" type="ORF">UFOPK3543_01554</name>
    <name evidence="7" type="ORF">UFOPK3967_01821</name>
</gene>
<dbReference type="InterPro" id="IPR006680">
    <property type="entry name" value="Amidohydro-rel"/>
</dbReference>
<dbReference type="EMBL" id="CAFBOS010000116">
    <property type="protein sequence ID" value="CAB5003977.1"/>
    <property type="molecule type" value="Genomic_DNA"/>
</dbReference>
<evidence type="ECO:0000313" key="6">
    <source>
        <dbReference type="EMBL" id="CAB4911729.1"/>
    </source>
</evidence>
<dbReference type="PANTHER" id="PTHR21240:SF28">
    <property type="entry name" value="ISO-OROTATE DECARBOXYLASE (EUROFUNG)"/>
    <property type="match status" value="1"/>
</dbReference>
<evidence type="ECO:0000313" key="7">
    <source>
        <dbReference type="EMBL" id="CAB5003977.1"/>
    </source>
</evidence>
<dbReference type="PANTHER" id="PTHR21240">
    <property type="entry name" value="2-AMINO-3-CARBOXYLMUCONATE-6-SEMIALDEHYDE DECARBOXYLASE"/>
    <property type="match status" value="1"/>
</dbReference>
<dbReference type="Pfam" id="PF04909">
    <property type="entry name" value="Amidohydro_2"/>
    <property type="match status" value="1"/>
</dbReference>
<dbReference type="GO" id="GO:0005737">
    <property type="term" value="C:cytoplasm"/>
    <property type="evidence" value="ECO:0007669"/>
    <property type="project" value="TreeGrafter"/>
</dbReference>
<feature type="compositionally biased region" description="Low complexity" evidence="2">
    <location>
        <begin position="1"/>
        <end position="10"/>
    </location>
</feature>
<dbReference type="EMBL" id="CAFABA010000054">
    <property type="protein sequence ID" value="CAB4830881.1"/>
    <property type="molecule type" value="Genomic_DNA"/>
</dbReference>
<dbReference type="GO" id="GO:0016787">
    <property type="term" value="F:hydrolase activity"/>
    <property type="evidence" value="ECO:0007669"/>
    <property type="project" value="InterPro"/>
</dbReference>
<protein>
    <submittedName>
        <fullName evidence="6">Unannotated protein</fullName>
    </submittedName>
</protein>
<accession>A0A6J7H7N6</accession>
<evidence type="ECO:0000313" key="5">
    <source>
        <dbReference type="EMBL" id="CAB4830881.1"/>
    </source>
</evidence>